<dbReference type="EMBL" id="JOKN01000004">
    <property type="protein sequence ID" value="KEQ57074.1"/>
    <property type="molecule type" value="Genomic_DNA"/>
</dbReference>
<gene>
    <name evidence="1" type="ORF">AAA799N04_00354</name>
</gene>
<evidence type="ECO:0000313" key="2">
    <source>
        <dbReference type="Proteomes" id="UP000028059"/>
    </source>
</evidence>
<reference evidence="1 2" key="1">
    <citation type="submission" date="2014-06" db="EMBL/GenBank/DDBJ databases">
        <authorList>
            <person name="Ngugi D.K."/>
            <person name="Blom J."/>
            <person name="Alam I."/>
            <person name="Rashid M."/>
            <person name="Ba Alawi W."/>
            <person name="Zhang G."/>
            <person name="Hikmawan T."/>
            <person name="Guan Y."/>
            <person name="Antunes A."/>
            <person name="Siam R."/>
            <person name="ElDorry H."/>
            <person name="Bajic V."/>
            <person name="Stingl U."/>
        </authorList>
    </citation>
    <scope>NUCLEOTIDE SEQUENCE [LARGE SCALE GENOMIC DNA]</scope>
    <source>
        <strain evidence="1">SCGC AAA799-N04</strain>
    </source>
</reference>
<dbReference type="Proteomes" id="UP000028059">
    <property type="component" value="Unassembled WGS sequence"/>
</dbReference>
<accession>A0A081RPF1</accession>
<proteinExistence type="predicted"/>
<dbReference type="Gene3D" id="3.10.580.10">
    <property type="entry name" value="CBS-domain"/>
    <property type="match status" value="2"/>
</dbReference>
<keyword evidence="2" id="KW-1185">Reference proteome</keyword>
<evidence type="ECO:0008006" key="3">
    <source>
        <dbReference type="Google" id="ProtNLM"/>
    </source>
</evidence>
<sequence length="300" mass="35040">MRPWIYPKSCRVSELTLDEMFGDGLTSSPCVYLNQDRELSVAIETCVQYLESLVDSIVIRDDEKNVLGIVGGYDLLYYIRRNPFRDFQYETKVKDIMFNELTVVGKTTTFHELMEKWNKTRRAFAIIPNRFQGYSPISARKMLEIGIKCKTNISLSSFPEKEVITFHSDDSLETIVDLMFKHKTRKLLLEFSNQYISDRLVLKEISKILKFQPTVENLLEIPVNQMELDDVTVVKEDMRLDQVCQMMYEMAHPYIIYKDISITPWDVCNVLMSEKMIPSYDVETTIVCPHCGKDFENPKN</sequence>
<protein>
    <recommendedName>
        <fullName evidence="3">CBS domain-containing protein</fullName>
    </recommendedName>
</protein>
<name>A0A081RPF1_9ARCH</name>
<dbReference type="AlphaFoldDB" id="A0A081RPF1"/>
<dbReference type="PATRIC" id="fig|1502293.3.peg.329"/>
<comment type="caution">
    <text evidence="1">The sequence shown here is derived from an EMBL/GenBank/DDBJ whole genome shotgun (WGS) entry which is preliminary data.</text>
</comment>
<evidence type="ECO:0000313" key="1">
    <source>
        <dbReference type="EMBL" id="KEQ57074.1"/>
    </source>
</evidence>
<dbReference type="InterPro" id="IPR046342">
    <property type="entry name" value="CBS_dom_sf"/>
</dbReference>
<dbReference type="SUPFAM" id="SSF54631">
    <property type="entry name" value="CBS-domain pair"/>
    <property type="match status" value="2"/>
</dbReference>
<organism evidence="1 2">
    <name type="scientific">Marine Group I thaumarchaeote SCGC AAA799-N04</name>
    <dbReference type="NCBI Taxonomy" id="1502293"/>
    <lineage>
        <taxon>Archaea</taxon>
        <taxon>Nitrososphaerota</taxon>
        <taxon>Marine Group I</taxon>
    </lineage>
</organism>